<dbReference type="NCBIfam" id="TIGR00848">
    <property type="entry name" value="fruA"/>
    <property type="match status" value="1"/>
</dbReference>
<proteinExistence type="predicted"/>
<dbReference type="Pfam" id="PF00359">
    <property type="entry name" value="PTS_EIIA_2"/>
    <property type="match status" value="1"/>
</dbReference>
<evidence type="ECO:0000256" key="4">
    <source>
        <dbReference type="ARBA" id="ARBA00022679"/>
    </source>
</evidence>
<keyword evidence="2" id="KW-0597">Phosphoprotein</keyword>
<evidence type="ECO:0000313" key="7">
    <source>
        <dbReference type="EMBL" id="GLC29575.1"/>
    </source>
</evidence>
<keyword evidence="5" id="KW-0598">Phosphotransferase system</keyword>
<evidence type="ECO:0000256" key="2">
    <source>
        <dbReference type="ARBA" id="ARBA00022553"/>
    </source>
</evidence>
<dbReference type="EMBL" id="BRXR01000001">
    <property type="protein sequence ID" value="GLC29575.1"/>
    <property type="molecule type" value="Genomic_DNA"/>
</dbReference>
<feature type="domain" description="PTS EIIA type-2" evidence="6">
    <location>
        <begin position="7"/>
        <end position="151"/>
    </location>
</feature>
<keyword evidence="1" id="KW-0813">Transport</keyword>
<dbReference type="Proteomes" id="UP001208567">
    <property type="component" value="Unassembled WGS sequence"/>
</dbReference>
<evidence type="ECO:0000259" key="6">
    <source>
        <dbReference type="PROSITE" id="PS51094"/>
    </source>
</evidence>
<dbReference type="PANTHER" id="PTHR47738">
    <property type="entry name" value="PTS SYSTEM FRUCTOSE-LIKE EIIA COMPONENT-RELATED"/>
    <property type="match status" value="1"/>
</dbReference>
<gene>
    <name evidence="7" type="ORF">bsdE14_09850</name>
</gene>
<dbReference type="SUPFAM" id="SSF55804">
    <property type="entry name" value="Phoshotransferase/anion transport protein"/>
    <property type="match status" value="1"/>
</dbReference>
<keyword evidence="4" id="KW-0808">Transferase</keyword>
<dbReference type="CDD" id="cd00211">
    <property type="entry name" value="PTS_IIA_fru"/>
    <property type="match status" value="1"/>
</dbReference>
<accession>A0ABQ5N3F0</accession>
<dbReference type="PANTHER" id="PTHR47738:SF2">
    <property type="entry name" value="PTS SYSTEM FRUCTOSE-LIKE EIIA COMPONENT"/>
    <property type="match status" value="1"/>
</dbReference>
<dbReference type="RefSeq" id="WP_264848868.1">
    <property type="nucleotide sequence ID" value="NZ_BRXR01000001.1"/>
</dbReference>
<dbReference type="InterPro" id="IPR051541">
    <property type="entry name" value="PTS_SugarTrans_NitroReg"/>
</dbReference>
<dbReference type="InterPro" id="IPR004715">
    <property type="entry name" value="PTS_IIA_fruc"/>
</dbReference>
<comment type="caution">
    <text evidence="7">The sequence shown here is derived from an EMBL/GenBank/DDBJ whole genome shotgun (WGS) entry which is preliminary data.</text>
</comment>
<evidence type="ECO:0000256" key="5">
    <source>
        <dbReference type="ARBA" id="ARBA00022683"/>
    </source>
</evidence>
<keyword evidence="8" id="KW-1185">Reference proteome</keyword>
<name>A0ABQ5N3F0_9CLOT</name>
<dbReference type="PROSITE" id="PS51094">
    <property type="entry name" value="PTS_EIIA_TYPE_2"/>
    <property type="match status" value="1"/>
</dbReference>
<keyword evidence="3" id="KW-0762">Sugar transport</keyword>
<dbReference type="InterPro" id="IPR016152">
    <property type="entry name" value="PTrfase/Anion_transptr"/>
</dbReference>
<protein>
    <submittedName>
        <fullName evidence="7">PTS mannose transporter subunit IIAB</fullName>
    </submittedName>
</protein>
<dbReference type="Gene3D" id="3.40.930.10">
    <property type="entry name" value="Mannitol-specific EII, Chain A"/>
    <property type="match status" value="1"/>
</dbReference>
<evidence type="ECO:0000256" key="1">
    <source>
        <dbReference type="ARBA" id="ARBA00022448"/>
    </source>
</evidence>
<dbReference type="InterPro" id="IPR002178">
    <property type="entry name" value="PTS_EIIA_type-2_dom"/>
</dbReference>
<sequence length="152" mass="16959">MDLDLCEVLDDRLVKFDFPGNTKEEVIKSIAAIMYEAGKVADINEYIEGVIQREKECETGIGRGVAIPHCKNGAVKQASFALVQLKNNIEWGSLDGAPVNYVIMLAAPNTEDNVHLRMLSQLAKNLMDDDFLYTLTHAKSIEQIKNLFKGRC</sequence>
<reference evidence="7 8" key="1">
    <citation type="journal article" date="2024" name="Int. J. Syst. Evol. Microbiol.">
        <title>Clostridium omnivorum sp. nov., isolated from anoxic soil under the treatment of reductive soil disinfestation.</title>
        <authorList>
            <person name="Ueki A."/>
            <person name="Tonouchi A."/>
            <person name="Kaku N."/>
            <person name="Honma S."/>
            <person name="Ueki K."/>
        </authorList>
    </citation>
    <scope>NUCLEOTIDE SEQUENCE [LARGE SCALE GENOMIC DNA]</scope>
    <source>
        <strain evidence="7 8">E14</strain>
    </source>
</reference>
<evidence type="ECO:0000256" key="3">
    <source>
        <dbReference type="ARBA" id="ARBA00022597"/>
    </source>
</evidence>
<organism evidence="7 8">
    <name type="scientific">Clostridium omnivorum</name>
    <dbReference type="NCBI Taxonomy" id="1604902"/>
    <lineage>
        <taxon>Bacteria</taxon>
        <taxon>Bacillati</taxon>
        <taxon>Bacillota</taxon>
        <taxon>Clostridia</taxon>
        <taxon>Eubacteriales</taxon>
        <taxon>Clostridiaceae</taxon>
        <taxon>Clostridium</taxon>
    </lineage>
</organism>
<evidence type="ECO:0000313" key="8">
    <source>
        <dbReference type="Proteomes" id="UP001208567"/>
    </source>
</evidence>